<reference evidence="1" key="1">
    <citation type="submission" date="2018-05" db="EMBL/GenBank/DDBJ databases">
        <authorList>
            <person name="Lanie J.A."/>
            <person name="Ng W.-L."/>
            <person name="Kazmierczak K.M."/>
            <person name="Andrzejewski T.M."/>
            <person name="Davidsen T.M."/>
            <person name="Wayne K.J."/>
            <person name="Tettelin H."/>
            <person name="Glass J.I."/>
            <person name="Rusch D."/>
            <person name="Podicherti R."/>
            <person name="Tsui H.-C.T."/>
            <person name="Winkler M.E."/>
        </authorList>
    </citation>
    <scope>NUCLEOTIDE SEQUENCE</scope>
</reference>
<protein>
    <submittedName>
        <fullName evidence="1">Uncharacterized protein</fullName>
    </submittedName>
</protein>
<accession>A0A382QDH8</accession>
<gene>
    <name evidence="1" type="ORF">METZ01_LOCUS336350</name>
</gene>
<sequence>MLKVKYFFPNQQYILYRVRKEK</sequence>
<proteinExistence type="predicted"/>
<evidence type="ECO:0000313" key="1">
    <source>
        <dbReference type="EMBL" id="SVC83496.1"/>
    </source>
</evidence>
<name>A0A382QDH8_9ZZZZ</name>
<organism evidence="1">
    <name type="scientific">marine metagenome</name>
    <dbReference type="NCBI Taxonomy" id="408172"/>
    <lineage>
        <taxon>unclassified sequences</taxon>
        <taxon>metagenomes</taxon>
        <taxon>ecological metagenomes</taxon>
    </lineage>
</organism>
<dbReference type="AlphaFoldDB" id="A0A382QDH8"/>
<dbReference type="EMBL" id="UINC01113711">
    <property type="protein sequence ID" value="SVC83496.1"/>
    <property type="molecule type" value="Genomic_DNA"/>
</dbReference>